<dbReference type="Gene3D" id="3.30.420.40">
    <property type="match status" value="4"/>
</dbReference>
<dbReference type="SUPFAM" id="SSF53067">
    <property type="entry name" value="Actin-like ATPase domain"/>
    <property type="match status" value="2"/>
</dbReference>
<feature type="compositionally biased region" description="Low complexity" evidence="2">
    <location>
        <begin position="300"/>
        <end position="358"/>
    </location>
</feature>
<dbReference type="AlphaFoldDB" id="A0A7S3R4W3"/>
<evidence type="ECO:0008006" key="4">
    <source>
        <dbReference type="Google" id="ProtNLM"/>
    </source>
</evidence>
<dbReference type="CDD" id="cd10210">
    <property type="entry name" value="ASKHA_NBD_Arp6"/>
    <property type="match status" value="1"/>
</dbReference>
<dbReference type="PANTHER" id="PTHR11937">
    <property type="entry name" value="ACTIN"/>
    <property type="match status" value="1"/>
</dbReference>
<protein>
    <recommendedName>
        <fullName evidence="4">Actin-related 6</fullName>
    </recommendedName>
</protein>
<organism evidence="3">
    <name type="scientific">Dunaliella tertiolecta</name>
    <name type="common">Green alga</name>
    <dbReference type="NCBI Taxonomy" id="3047"/>
    <lineage>
        <taxon>Eukaryota</taxon>
        <taxon>Viridiplantae</taxon>
        <taxon>Chlorophyta</taxon>
        <taxon>core chlorophytes</taxon>
        <taxon>Chlorophyceae</taxon>
        <taxon>CS clade</taxon>
        <taxon>Chlamydomonadales</taxon>
        <taxon>Dunaliellaceae</taxon>
        <taxon>Dunaliella</taxon>
    </lineage>
</organism>
<dbReference type="Gene3D" id="2.30.36.70">
    <property type="entry name" value="Actin, Chain A, domain 2"/>
    <property type="match status" value="1"/>
</dbReference>
<dbReference type="Gene3D" id="3.90.640.10">
    <property type="entry name" value="Actin, Chain A, domain 4"/>
    <property type="match status" value="2"/>
</dbReference>
<evidence type="ECO:0000313" key="3">
    <source>
        <dbReference type="EMBL" id="CAE0502666.1"/>
    </source>
</evidence>
<dbReference type="InterPro" id="IPR004000">
    <property type="entry name" value="Actin"/>
</dbReference>
<feature type="region of interest" description="Disordered" evidence="2">
    <location>
        <begin position="273"/>
        <end position="358"/>
    </location>
</feature>
<evidence type="ECO:0000256" key="1">
    <source>
        <dbReference type="RuleBase" id="RU000487"/>
    </source>
</evidence>
<proteinExistence type="inferred from homology"/>
<sequence>MSGRPPQTVVVLDNGAGNCKIGFAGEAAPRRVFPNCVAKPKGERASYVGDMLLDCKEISQLNLRRPFDRGYLINWDLEREIWSRAFKAVLGMSLGGKGGLSAQGITPTNCGLIITEPMFNSDFPQLQAATERVVFEDFGFASLYVAPAPSFSLRRMGSLDPSLPAAAAGAGIVVDAGFSFTHVVPFFEGQPILQGVKRINVGGKLLTNYLKELVSYRALNMMDEPYLMECVKEALSFVSQNVVQDLKMAAKGSRSPYRREFVLPDGVSNFRGYVREIAPPPQPSRPPEQQQGQPPPQPESTPQGEQQQQTPGQPGQEQLGEGQQGDAQQQQQQQEGGSQQQGAPPKPPTQKARAAAAAAGEQVLPLNNERFMVPEVLFHPSDIGLMQAGVAEAVVQAVQSVHASLHPLLYNNVILTGGMAGCPGFCERFNAELRPLVPSDYALGVHVPPNPALCAWEGMAAFGASPAYAKVAVTRAQWMAAQQGGGRHR</sequence>
<name>A0A7S3R4W3_DUNTE</name>
<dbReference type="Pfam" id="PF00022">
    <property type="entry name" value="Actin"/>
    <property type="match status" value="1"/>
</dbReference>
<gene>
    <name evidence="3" type="ORF">DTER00134_LOCUS17739</name>
</gene>
<dbReference type="InterPro" id="IPR043129">
    <property type="entry name" value="ATPase_NBD"/>
</dbReference>
<dbReference type="SMART" id="SM00268">
    <property type="entry name" value="ACTIN"/>
    <property type="match status" value="1"/>
</dbReference>
<accession>A0A7S3R4W3</accession>
<comment type="similarity">
    <text evidence="1">Belongs to the actin family.</text>
</comment>
<dbReference type="EMBL" id="HBIP01029328">
    <property type="protein sequence ID" value="CAE0502666.1"/>
    <property type="molecule type" value="Transcribed_RNA"/>
</dbReference>
<evidence type="ECO:0000256" key="2">
    <source>
        <dbReference type="SAM" id="MobiDB-lite"/>
    </source>
</evidence>
<reference evidence="3" key="1">
    <citation type="submission" date="2021-01" db="EMBL/GenBank/DDBJ databases">
        <authorList>
            <person name="Corre E."/>
            <person name="Pelletier E."/>
            <person name="Niang G."/>
            <person name="Scheremetjew M."/>
            <person name="Finn R."/>
            <person name="Kale V."/>
            <person name="Holt S."/>
            <person name="Cochrane G."/>
            <person name="Meng A."/>
            <person name="Brown T."/>
            <person name="Cohen L."/>
        </authorList>
    </citation>
    <scope>NUCLEOTIDE SEQUENCE</scope>
    <source>
        <strain evidence="3">CCMP1320</strain>
    </source>
</reference>